<keyword evidence="2" id="KW-0812">Transmembrane</keyword>
<keyword evidence="5" id="KW-1185">Reference proteome</keyword>
<dbReference type="RefSeq" id="WP_380704760.1">
    <property type="nucleotide sequence ID" value="NZ_JBHSAP010000009.1"/>
</dbReference>
<keyword evidence="2" id="KW-1133">Transmembrane helix</keyword>
<dbReference type="SMART" id="SM00636">
    <property type="entry name" value="Glyco_18"/>
    <property type="match status" value="1"/>
</dbReference>
<feature type="compositionally biased region" description="Basic and acidic residues" evidence="1">
    <location>
        <begin position="56"/>
        <end position="70"/>
    </location>
</feature>
<feature type="region of interest" description="Disordered" evidence="1">
    <location>
        <begin position="1"/>
        <end position="22"/>
    </location>
</feature>
<dbReference type="Gene3D" id="3.10.50.10">
    <property type="match status" value="1"/>
</dbReference>
<dbReference type="Pfam" id="PF00704">
    <property type="entry name" value="Glyco_hydro_18"/>
    <property type="match status" value="1"/>
</dbReference>
<protein>
    <submittedName>
        <fullName evidence="4">Glycosyl hydrolase family 18 protein</fullName>
    </submittedName>
</protein>
<evidence type="ECO:0000256" key="1">
    <source>
        <dbReference type="SAM" id="MobiDB-lite"/>
    </source>
</evidence>
<dbReference type="EMBL" id="JBHSAP010000009">
    <property type="protein sequence ID" value="MFC4077174.1"/>
    <property type="molecule type" value="Genomic_DNA"/>
</dbReference>
<reference evidence="5" key="1">
    <citation type="journal article" date="2019" name="Int. J. Syst. Evol. Microbiol.">
        <title>The Global Catalogue of Microorganisms (GCM) 10K type strain sequencing project: providing services to taxonomists for standard genome sequencing and annotation.</title>
        <authorList>
            <consortium name="The Broad Institute Genomics Platform"/>
            <consortium name="The Broad Institute Genome Sequencing Center for Infectious Disease"/>
            <person name="Wu L."/>
            <person name="Ma J."/>
        </authorList>
    </citation>
    <scope>NUCLEOTIDE SEQUENCE [LARGE SCALE GENOMIC DNA]</scope>
    <source>
        <strain evidence="5">IBRC-M 10813</strain>
    </source>
</reference>
<dbReference type="InterPro" id="IPR029070">
    <property type="entry name" value="Chitinase_insertion_sf"/>
</dbReference>
<evidence type="ECO:0000259" key="3">
    <source>
        <dbReference type="PROSITE" id="PS51910"/>
    </source>
</evidence>
<dbReference type="Gene3D" id="3.20.20.80">
    <property type="entry name" value="Glycosidases"/>
    <property type="match status" value="1"/>
</dbReference>
<keyword evidence="2" id="KW-0472">Membrane</keyword>
<keyword evidence="4" id="KW-0378">Hydrolase</keyword>
<dbReference type="SUPFAM" id="SSF51445">
    <property type="entry name" value="(Trans)glycosidases"/>
    <property type="match status" value="1"/>
</dbReference>
<evidence type="ECO:0000256" key="2">
    <source>
        <dbReference type="SAM" id="Phobius"/>
    </source>
</evidence>
<dbReference type="InterPro" id="IPR011583">
    <property type="entry name" value="Chitinase_II/V-like_cat"/>
</dbReference>
<feature type="compositionally biased region" description="Polar residues" evidence="1">
    <location>
        <begin position="148"/>
        <end position="162"/>
    </location>
</feature>
<dbReference type="GO" id="GO:0016787">
    <property type="term" value="F:hydrolase activity"/>
    <property type="evidence" value="ECO:0007669"/>
    <property type="project" value="UniProtKB-KW"/>
</dbReference>
<comment type="caution">
    <text evidence="4">The sequence shown here is derived from an EMBL/GenBank/DDBJ whole genome shotgun (WGS) entry which is preliminary data.</text>
</comment>
<dbReference type="InterPro" id="IPR017853">
    <property type="entry name" value="GH"/>
</dbReference>
<accession>A0ABV8JMF7</accession>
<feature type="compositionally biased region" description="Basic and acidic residues" evidence="1">
    <location>
        <begin position="1"/>
        <end position="15"/>
    </location>
</feature>
<gene>
    <name evidence="4" type="ORF">ACFOUO_10140</name>
</gene>
<name>A0ABV8JMF7_9BACL</name>
<dbReference type="InterPro" id="IPR001223">
    <property type="entry name" value="Glyco_hydro18_cat"/>
</dbReference>
<evidence type="ECO:0000313" key="4">
    <source>
        <dbReference type="EMBL" id="MFC4077174.1"/>
    </source>
</evidence>
<proteinExistence type="predicted"/>
<feature type="region of interest" description="Disordered" evidence="1">
    <location>
        <begin position="54"/>
        <end position="180"/>
    </location>
</feature>
<dbReference type="PANTHER" id="PTHR46066:SF2">
    <property type="entry name" value="CHITINASE DOMAIN-CONTAINING PROTEIN 1"/>
    <property type="match status" value="1"/>
</dbReference>
<dbReference type="PROSITE" id="PS51910">
    <property type="entry name" value="GH18_2"/>
    <property type="match status" value="1"/>
</dbReference>
<sequence>MRNHFDLRPAKKSFNDEEPPATPRHFRRLPLWICLFFLLTLGGGGIWTLSAVMGKDPSDSMGKTKREGSTGEKSSGNEEWSLRLNPGEEEEEKDWWEPGGKTGEDLVSPKLNPLPKHTDRQGDTRQILHNNWRNPDLTRKPSIPATASVKTANHTPSSSAHSRQPKTVVPAPSSPAAQQNRKKLQFSVWFPWWKSEKTLKTFHSQKEQIQEVNFLGYDVTPDGNIRLKDGLKSVHPKAVRIAGKSGIRIMPVLGGDYSPSMLHKLLTHEKKRKALTKNILKQIVENGYDGIELQFQPLLQKDREEFSLFVEELATALHNQRKWLSVAVHPKTSEPGNYPAQKAQDWKRIGQAADSVKIMAWNYSWKHPGPSVTTQWIDQLLAFAKEQIPSKKIYLSLSSYGYIWPEEGKQFPLLHSQIPQWTAEGHATLNRQSGETCFVTRQSGREISGCVPNGTSLIDKVKQLQAKHPDIGGWSLWYLGAEDPDFWNGYGKKTLPPQKRKLKRW</sequence>
<dbReference type="PANTHER" id="PTHR46066">
    <property type="entry name" value="CHITINASE DOMAIN-CONTAINING PROTEIN 1 FAMILY MEMBER"/>
    <property type="match status" value="1"/>
</dbReference>
<feature type="transmembrane region" description="Helical" evidence="2">
    <location>
        <begin position="29"/>
        <end position="53"/>
    </location>
</feature>
<evidence type="ECO:0000313" key="5">
    <source>
        <dbReference type="Proteomes" id="UP001595843"/>
    </source>
</evidence>
<organism evidence="4 5">
    <name type="scientific">Salinithrix halophila</name>
    <dbReference type="NCBI Taxonomy" id="1485204"/>
    <lineage>
        <taxon>Bacteria</taxon>
        <taxon>Bacillati</taxon>
        <taxon>Bacillota</taxon>
        <taxon>Bacilli</taxon>
        <taxon>Bacillales</taxon>
        <taxon>Thermoactinomycetaceae</taxon>
        <taxon>Salinithrix</taxon>
    </lineage>
</organism>
<feature type="domain" description="GH18" evidence="3">
    <location>
        <begin position="183"/>
        <end position="497"/>
    </location>
</feature>
<dbReference type="Proteomes" id="UP001595843">
    <property type="component" value="Unassembled WGS sequence"/>
</dbReference>